<dbReference type="Proteomes" id="UP000008555">
    <property type="component" value="Chromosome"/>
</dbReference>
<keyword evidence="1" id="KW-0195">Cyclin</keyword>
<dbReference type="EMBL" id="CP000733">
    <property type="protein sequence ID" value="ABS77210.2"/>
    <property type="molecule type" value="Genomic_DNA"/>
</dbReference>
<proteinExistence type="predicted"/>
<organism evidence="2 3">
    <name type="scientific">Coxiella burnetii (strain Dugway 5J108-111)</name>
    <dbReference type="NCBI Taxonomy" id="434922"/>
    <lineage>
        <taxon>Bacteria</taxon>
        <taxon>Pseudomonadati</taxon>
        <taxon>Pseudomonadota</taxon>
        <taxon>Gammaproteobacteria</taxon>
        <taxon>Legionellales</taxon>
        <taxon>Coxiellaceae</taxon>
        <taxon>Coxiella</taxon>
    </lineage>
</organism>
<dbReference type="HOGENOM" id="CLU_1228239_0_0_6"/>
<dbReference type="GO" id="GO:0019901">
    <property type="term" value="F:protein kinase binding"/>
    <property type="evidence" value="ECO:0007669"/>
    <property type="project" value="InterPro"/>
</dbReference>
<dbReference type="PIRSF" id="PIRSF027110">
    <property type="entry name" value="PREG"/>
    <property type="match status" value="1"/>
</dbReference>
<dbReference type="InterPro" id="IPR012389">
    <property type="entry name" value="Cyclin_P/U"/>
</dbReference>
<protein>
    <submittedName>
        <fullName evidence="2">Cyclin protein</fullName>
    </submittedName>
</protein>
<dbReference type="KEGG" id="cbd:CBUD_0528"/>
<dbReference type="SUPFAM" id="SSF47954">
    <property type="entry name" value="Cyclin-like"/>
    <property type="match status" value="1"/>
</dbReference>
<gene>
    <name evidence="2" type="ordered locus">CBUD_0528</name>
</gene>
<name>A9KBJ1_COXBN</name>
<dbReference type="Gene3D" id="1.10.472.10">
    <property type="entry name" value="Cyclin-like"/>
    <property type="match status" value="1"/>
</dbReference>
<dbReference type="AlphaFoldDB" id="A9KBJ1"/>
<evidence type="ECO:0000256" key="1">
    <source>
        <dbReference type="ARBA" id="ARBA00023127"/>
    </source>
</evidence>
<dbReference type="RefSeq" id="WP_011996613.1">
    <property type="nucleotide sequence ID" value="NC_009727.1"/>
</dbReference>
<sequence>MPGGCIMYRYGNLFQTPILRSPLEDQFSDYVLWRLDCEPFVEILERTCRMNDEKLRTQNVEATLFDSAKKPEISFADYIWRIVAYARLTHSQMIHTLIYLDRCQENFFLTSLNFYRLFLVAALVAQKFHQDDSFSNKSFADLVGITVKELNILEAKFLFAISFSLYVLPKTYKEYNRIVGGQRINRQLVEARRSNLSFFSLFPHTVNTFPHRKRNSYHFLHRPRF</sequence>
<evidence type="ECO:0000313" key="3">
    <source>
        <dbReference type="Proteomes" id="UP000008555"/>
    </source>
</evidence>
<evidence type="ECO:0000313" key="2">
    <source>
        <dbReference type="EMBL" id="ABS77210.2"/>
    </source>
</evidence>
<dbReference type="InterPro" id="IPR036915">
    <property type="entry name" value="Cyclin-like_sf"/>
</dbReference>
<dbReference type="Pfam" id="PF08613">
    <property type="entry name" value="Cyclin"/>
    <property type="match status" value="1"/>
</dbReference>
<accession>A9KBJ1</accession>
<dbReference type="PANTHER" id="PTHR15615">
    <property type="match status" value="1"/>
</dbReference>
<dbReference type="InterPro" id="IPR013922">
    <property type="entry name" value="Cyclin_PHO80-like"/>
</dbReference>
<reference evidence="2 3" key="1">
    <citation type="journal article" date="2009" name="Infect. Immun.">
        <title>Comparative genomics reveal extensive transposon-mediated genomic plasticity and diversity among potential effector proteins within the genus Coxiella.</title>
        <authorList>
            <person name="Beare P.A."/>
            <person name="Unsworth N."/>
            <person name="Andoh M."/>
            <person name="Voth D.E."/>
            <person name="Omsland A."/>
            <person name="Gilk S.D."/>
            <person name="Williams K.P."/>
            <person name="Sobral B.W."/>
            <person name="Kupko J.J.III."/>
            <person name="Porcella S.F."/>
            <person name="Samuel J.E."/>
            <person name="Heinzen R.A."/>
        </authorList>
    </citation>
    <scope>NUCLEOTIDE SEQUENCE [LARGE SCALE GENOMIC DNA]</scope>
    <source>
        <strain evidence="2 3">Dugway 5J108-111</strain>
    </source>
</reference>
<dbReference type="PANTHER" id="PTHR15615:SF108">
    <property type="entry name" value="PROTEIN CNPPD1"/>
    <property type="match status" value="1"/>
</dbReference>
<dbReference type="CDD" id="cd20558">
    <property type="entry name" value="CYCLIN_ScPCL7-like"/>
    <property type="match status" value="1"/>
</dbReference>